<reference evidence="2" key="1">
    <citation type="submission" date="2021-01" db="EMBL/GenBank/DDBJ databases">
        <authorList>
            <person name="Corre E."/>
            <person name="Pelletier E."/>
            <person name="Niang G."/>
            <person name="Scheremetjew M."/>
            <person name="Finn R."/>
            <person name="Kale V."/>
            <person name="Holt S."/>
            <person name="Cochrane G."/>
            <person name="Meng A."/>
            <person name="Brown T."/>
            <person name="Cohen L."/>
        </authorList>
    </citation>
    <scope>NUCLEOTIDE SEQUENCE</scope>
    <source>
        <strain evidence="2">MM31A-1</strain>
    </source>
</reference>
<feature type="compositionally biased region" description="Basic and acidic residues" evidence="1">
    <location>
        <begin position="146"/>
        <end position="159"/>
    </location>
</feature>
<feature type="region of interest" description="Disordered" evidence="1">
    <location>
        <begin position="144"/>
        <end position="167"/>
    </location>
</feature>
<dbReference type="AlphaFoldDB" id="A0A7S3Q923"/>
<feature type="compositionally biased region" description="Acidic residues" evidence="1">
    <location>
        <begin position="13"/>
        <end position="24"/>
    </location>
</feature>
<dbReference type="SUPFAM" id="SSF47802">
    <property type="entry name" value="DNA polymerase beta, N-terminal domain-like"/>
    <property type="match status" value="1"/>
</dbReference>
<dbReference type="EMBL" id="HBIO01017862">
    <property type="protein sequence ID" value="CAE0468858.1"/>
    <property type="molecule type" value="Transcribed_RNA"/>
</dbReference>
<evidence type="ECO:0000313" key="2">
    <source>
        <dbReference type="EMBL" id="CAE0468858.1"/>
    </source>
</evidence>
<protein>
    <submittedName>
        <fullName evidence="2">Uncharacterized protein</fullName>
    </submittedName>
</protein>
<feature type="compositionally biased region" description="Basic residues" evidence="1">
    <location>
        <begin position="34"/>
        <end position="51"/>
    </location>
</feature>
<gene>
    <name evidence="2" type="ORF">CDEB00056_LOCUS13711</name>
</gene>
<feature type="region of interest" description="Disordered" evidence="1">
    <location>
        <begin position="445"/>
        <end position="464"/>
    </location>
</feature>
<dbReference type="InterPro" id="IPR027421">
    <property type="entry name" value="DNA_pol_lamdba_lyase_dom_sf"/>
</dbReference>
<organism evidence="2">
    <name type="scientific">Chaetoceros debilis</name>
    <dbReference type="NCBI Taxonomy" id="122233"/>
    <lineage>
        <taxon>Eukaryota</taxon>
        <taxon>Sar</taxon>
        <taxon>Stramenopiles</taxon>
        <taxon>Ochrophyta</taxon>
        <taxon>Bacillariophyta</taxon>
        <taxon>Coscinodiscophyceae</taxon>
        <taxon>Chaetocerotophycidae</taxon>
        <taxon>Chaetocerotales</taxon>
        <taxon>Chaetocerotaceae</taxon>
        <taxon>Chaetoceros</taxon>
    </lineage>
</organism>
<name>A0A7S3Q923_9STRA</name>
<accession>A0A7S3Q923</accession>
<proteinExistence type="predicted"/>
<feature type="region of interest" description="Disordered" evidence="1">
    <location>
        <begin position="1"/>
        <end position="51"/>
    </location>
</feature>
<evidence type="ECO:0000256" key="1">
    <source>
        <dbReference type="SAM" id="MobiDB-lite"/>
    </source>
</evidence>
<feature type="region of interest" description="Disordered" evidence="1">
    <location>
        <begin position="323"/>
        <end position="354"/>
    </location>
</feature>
<sequence length="763" mass="84387">MEAIDLCDSSDSKDDDYDDDDYDSDFGTGAFQKKEHRSPTLKRSCRPTTHNHSRILNEQDGKVGHVLNPARALDVSTLIVRAKASSALTSSSSLPRGRLKQSSRLVDLPRNDDSDVSDTFIDIKFPSWENNNDEMVQRNQLNRKHYQQERKDEEKETNIEKGLQNSADLSSDDSVIEILDDTLDENEQAAVAAAINSSDMNSTARYKVDADVAIRSFSMQDGANSFHARAEKIIESMECDTNSRTKSDSRNVLAATTASQHQKEVEVEIDGLSSDSEISPSLVNQDSCKSLCDHHISFSNLYKKAGDSLKSIDDKQQDCIELLSSDDEKETNNKSSTAPGAKRAPCLYSDSDSDDDLASPIFLKRRPISNRIDQTRQLLSQSNIFSTSASSTKSMVSTSVNCTKKLASNNKKVKRRKVESSDTSSRLRVKGDISNHGLQFDDYSATKKSPRVSGSSAHLDHQPSRKILETGDSGFRYNHLLSQGSFKADHAIVLSESEQSFSNPCSFATNIQIRERSGNPDQVEKNGPHSECTELFSPKECVRDNNPTTSGFDGFDLMSPAASSHGRLSVGSTMSTSIAKSRKRLKVKTPPLPVLNEIGGKLYPDIKNQCIKALIKHAKASRNILHERSSLDRSIKAINIIALHPYPIRTPEAVRSIKGVGDEMVGVLRDSYEQMKKEKKSPYNPPKGKYCAAAAAALVALLDFETDKKQEGVLCPLETLIELVNLKGHSSSRSRAIFDRDIAYYLDKNTLDPGLMQVSWIIS</sequence>